<keyword evidence="3" id="KW-1185">Reference proteome</keyword>
<evidence type="ECO:0000313" key="3">
    <source>
        <dbReference type="Proteomes" id="UP000221734"/>
    </source>
</evidence>
<name>A0A2C9CGK2_KUEST</name>
<accession>A0A2C9CGK2</accession>
<evidence type="ECO:0000313" key="2">
    <source>
        <dbReference type="EMBL" id="SOH04785.1"/>
    </source>
</evidence>
<dbReference type="RefSeq" id="WP_099325458.1">
    <property type="nucleotide sequence ID" value="NZ_CP049055.1"/>
</dbReference>
<dbReference type="EMBL" id="CP049055">
    <property type="protein sequence ID" value="QII14153.1"/>
    <property type="molecule type" value="Genomic_DNA"/>
</dbReference>
<reference evidence="3" key="2">
    <citation type="submission" date="2017-10" db="EMBL/GenBank/DDBJ databases">
        <authorList>
            <person name="Frank J."/>
        </authorList>
    </citation>
    <scope>NUCLEOTIDE SEQUENCE [LARGE SCALE GENOMIC DNA]</scope>
</reference>
<dbReference type="EMBL" id="LT934425">
    <property type="protein sequence ID" value="SOH04785.1"/>
    <property type="molecule type" value="Genomic_DNA"/>
</dbReference>
<dbReference type="OrthoDB" id="298371at2"/>
<organism evidence="2 3">
    <name type="scientific">Kuenenia stuttgartiensis</name>
    <dbReference type="NCBI Taxonomy" id="174633"/>
    <lineage>
        <taxon>Bacteria</taxon>
        <taxon>Pseudomonadati</taxon>
        <taxon>Planctomycetota</taxon>
        <taxon>Candidatus Brocadiia</taxon>
        <taxon>Candidatus Brocadiales</taxon>
        <taxon>Candidatus Brocadiaceae</taxon>
        <taxon>Candidatus Kuenenia</taxon>
    </lineage>
</organism>
<gene>
    <name evidence="1" type="ORF">KsCSTR_47760</name>
    <name evidence="2" type="ORF">KSMBR1_2290</name>
</gene>
<dbReference type="Pfam" id="PF18882">
    <property type="entry name" value="DUF5647"/>
    <property type="match status" value="1"/>
</dbReference>
<sequence length="92" mass="10801">MCKEKEMIERNIELSAEFSRYLFEHPEVETKIPLDAKVVLLPEFDKELKRFNLQLGKNIEADGGRVVYILIKNIRPKVLSRIEKIEFEPVAN</sequence>
<proteinExistence type="predicted"/>
<dbReference type="AlphaFoldDB" id="A0A2C9CGK2"/>
<protein>
    <submittedName>
        <fullName evidence="2">Uncharacterized protein</fullName>
    </submittedName>
</protein>
<evidence type="ECO:0000313" key="4">
    <source>
        <dbReference type="Proteomes" id="UP000501926"/>
    </source>
</evidence>
<dbReference type="Proteomes" id="UP000221734">
    <property type="component" value="Chromosome Kuenenia_stuttgartiensis_MBR1"/>
</dbReference>
<dbReference type="Proteomes" id="UP000501926">
    <property type="component" value="Chromosome"/>
</dbReference>
<evidence type="ECO:0000313" key="1">
    <source>
        <dbReference type="EMBL" id="QII14153.1"/>
    </source>
</evidence>
<dbReference type="KEGG" id="kst:KSMBR1_2290"/>
<reference evidence="1 4" key="3">
    <citation type="submission" date="2020-02" db="EMBL/GenBank/DDBJ databases">
        <title>Newly sequenced genome of strain CSTR1 showed variability in Candidatus Kuenenia stuttgartiensis genomes.</title>
        <authorList>
            <person name="Ding C."/>
            <person name="Adrian L."/>
        </authorList>
    </citation>
    <scope>NUCLEOTIDE SEQUENCE [LARGE SCALE GENOMIC DNA]</scope>
    <source>
        <strain evidence="1 4">CSTR1</strain>
    </source>
</reference>
<dbReference type="InterPro" id="IPR043707">
    <property type="entry name" value="DUF5647"/>
</dbReference>
<reference evidence="2" key="1">
    <citation type="submission" date="2017-10" db="EMBL/GenBank/DDBJ databases">
        <authorList>
            <person name="Banno H."/>
            <person name="Chua N.-H."/>
        </authorList>
    </citation>
    <scope>NUCLEOTIDE SEQUENCE [LARGE SCALE GENOMIC DNA]</scope>
    <source>
        <strain evidence="2">Kuenenia_mbr1_ru-nijmegen</strain>
    </source>
</reference>